<keyword evidence="5" id="KW-0808">Transferase</keyword>
<dbReference type="AlphaFoldDB" id="A0A7C5Q3U0"/>
<feature type="transmembrane region" description="Helical" evidence="3">
    <location>
        <begin position="519"/>
        <end position="539"/>
    </location>
</feature>
<evidence type="ECO:0000256" key="2">
    <source>
        <dbReference type="SAM" id="MobiDB-lite"/>
    </source>
</evidence>
<dbReference type="InterPro" id="IPR050154">
    <property type="entry name" value="UbiB_kinase"/>
</dbReference>
<feature type="domain" description="ABC1 atypical kinase-like" evidence="4">
    <location>
        <begin position="117"/>
        <end position="360"/>
    </location>
</feature>
<comment type="similarity">
    <text evidence="1">Belongs to the protein kinase superfamily. ADCK protein kinase family.</text>
</comment>
<keyword evidence="5" id="KW-0418">Kinase</keyword>
<dbReference type="Proteomes" id="UP000885792">
    <property type="component" value="Unassembled WGS sequence"/>
</dbReference>
<dbReference type="InterPro" id="IPR004147">
    <property type="entry name" value="ABC1_dom"/>
</dbReference>
<dbReference type="PANTHER" id="PTHR10566:SF113">
    <property type="entry name" value="PROTEIN ACTIVITY OF BC1 COMPLEX KINASE 7, CHLOROPLASTIC"/>
    <property type="match status" value="1"/>
</dbReference>
<name>A0A7C5Q3U0_AQUAO</name>
<evidence type="ECO:0000313" key="5">
    <source>
        <dbReference type="EMBL" id="HHJ63657.1"/>
    </source>
</evidence>
<sequence length="576" mass="66390">MVQEEPSDSRRSPASPPLPDSLPCGMIGPRHVKRKAQIAKILAKHGFGFLVDKVGLGKFVPFHWGILGHGRREAPYSGPEHLRLAFEELGATFIKLGQILSTRPDLVPEEYIEELSRLQDRIPPCPAEAIEKVIEEELGRPVDQLFRSFERTSIASASIGQVHRAVLHSGERVVVKVQKPGVEKQIKQDLEILEELVRRISSHWEIAQRWDVEGLFEEFAYVLRNELDYVREGRNAETFRRNFLRDETVYIPKVYWELTTPKVLVLEELQGVKLTDVEGIRSMGYDPRELARRGAYLYLNMFFRDGFFHGDPHPGNFFVLRDGRIGMVDFGMVGVLDDLRRVNLLQLIYGIAKNDMALVMDALYDLGIRGDVKRENMLRKEFEVLFSYYFFQPLSEVKLSKVVNEIFRLTYRYRISLPSDLFLLLKTIGMAEGLLMSLDPEFRMINVAEPYVTRTRRMLLSPRFMARRVERNAIILSKMFMESPEKVKRFVNMLEGGKVEFSVRYEGEKRFVSDLRKDINRLTVSILTLAFILSMALVVSAYKPDFFRVEFFLALVGGVALLFFGGLMLKVFREGT</sequence>
<dbReference type="SUPFAM" id="SSF56112">
    <property type="entry name" value="Protein kinase-like (PK-like)"/>
    <property type="match status" value="1"/>
</dbReference>
<evidence type="ECO:0000256" key="1">
    <source>
        <dbReference type="ARBA" id="ARBA00009670"/>
    </source>
</evidence>
<dbReference type="Pfam" id="PF03109">
    <property type="entry name" value="ABC1"/>
    <property type="match status" value="1"/>
</dbReference>
<comment type="caution">
    <text evidence="5">The sequence shown here is derived from an EMBL/GenBank/DDBJ whole genome shotgun (WGS) entry which is preliminary data.</text>
</comment>
<dbReference type="PANTHER" id="PTHR10566">
    <property type="entry name" value="CHAPERONE-ACTIVITY OF BC1 COMPLEX CABC1 -RELATED"/>
    <property type="match status" value="1"/>
</dbReference>
<dbReference type="InterPro" id="IPR011009">
    <property type="entry name" value="Kinase-like_dom_sf"/>
</dbReference>
<keyword evidence="3" id="KW-1133">Transmembrane helix</keyword>
<protein>
    <submittedName>
        <fullName evidence="5">AarF/ABC1/UbiB kinase family protein</fullName>
    </submittedName>
</protein>
<organism evidence="5">
    <name type="scientific">Aquifex aeolicus</name>
    <dbReference type="NCBI Taxonomy" id="63363"/>
    <lineage>
        <taxon>Bacteria</taxon>
        <taxon>Pseudomonadati</taxon>
        <taxon>Aquificota</taxon>
        <taxon>Aquificia</taxon>
        <taxon>Aquificales</taxon>
        <taxon>Aquificaceae</taxon>
        <taxon>Aquifex</taxon>
    </lineage>
</organism>
<accession>A0A7C5Q3U0</accession>
<dbReference type="EMBL" id="DRNB01000068">
    <property type="protein sequence ID" value="HHJ63657.1"/>
    <property type="molecule type" value="Genomic_DNA"/>
</dbReference>
<evidence type="ECO:0000259" key="4">
    <source>
        <dbReference type="Pfam" id="PF03109"/>
    </source>
</evidence>
<dbReference type="CDD" id="cd05121">
    <property type="entry name" value="ABC1_ADCK3-like"/>
    <property type="match status" value="1"/>
</dbReference>
<feature type="transmembrane region" description="Helical" evidence="3">
    <location>
        <begin position="551"/>
        <end position="572"/>
    </location>
</feature>
<keyword evidence="3" id="KW-0472">Membrane</keyword>
<feature type="region of interest" description="Disordered" evidence="2">
    <location>
        <begin position="1"/>
        <end position="25"/>
    </location>
</feature>
<gene>
    <name evidence="5" type="ORF">ENJ61_01995</name>
</gene>
<proteinExistence type="inferred from homology"/>
<dbReference type="GO" id="GO:0016301">
    <property type="term" value="F:kinase activity"/>
    <property type="evidence" value="ECO:0007669"/>
    <property type="project" value="UniProtKB-KW"/>
</dbReference>
<evidence type="ECO:0000256" key="3">
    <source>
        <dbReference type="SAM" id="Phobius"/>
    </source>
</evidence>
<reference evidence="5" key="1">
    <citation type="journal article" date="2020" name="mSystems">
        <title>Genome- and Community-Level Interaction Insights into Carbon Utilization and Element Cycling Functions of Hydrothermarchaeota in Hydrothermal Sediment.</title>
        <authorList>
            <person name="Zhou Z."/>
            <person name="Liu Y."/>
            <person name="Xu W."/>
            <person name="Pan J."/>
            <person name="Luo Z.H."/>
            <person name="Li M."/>
        </authorList>
    </citation>
    <scope>NUCLEOTIDE SEQUENCE [LARGE SCALE GENOMIC DNA]</scope>
    <source>
        <strain evidence="5">HyVt-501</strain>
    </source>
</reference>
<keyword evidence="3" id="KW-0812">Transmembrane</keyword>